<feature type="transmembrane region" description="Helical" evidence="6">
    <location>
        <begin position="408"/>
        <end position="426"/>
    </location>
</feature>
<dbReference type="Proteomes" id="UP000193218">
    <property type="component" value="Unassembled WGS sequence"/>
</dbReference>
<dbReference type="InParanoid" id="A0A1Y1UF52"/>
<feature type="transmembrane region" description="Helical" evidence="6">
    <location>
        <begin position="187"/>
        <end position="210"/>
    </location>
</feature>
<dbReference type="RefSeq" id="XP_021870273.1">
    <property type="nucleotide sequence ID" value="XM_022013512.1"/>
</dbReference>
<keyword evidence="2 6" id="KW-0812">Transmembrane</keyword>
<dbReference type="InterPro" id="IPR003689">
    <property type="entry name" value="ZIP"/>
</dbReference>
<name>A0A1Y1UF52_9TREE</name>
<feature type="transmembrane region" description="Helical" evidence="6">
    <location>
        <begin position="372"/>
        <end position="396"/>
    </location>
</feature>
<evidence type="ECO:0000256" key="2">
    <source>
        <dbReference type="ARBA" id="ARBA00022692"/>
    </source>
</evidence>
<feature type="compositionally biased region" description="Low complexity" evidence="5">
    <location>
        <begin position="67"/>
        <end position="83"/>
    </location>
</feature>
<accession>A0A1Y1UF52</accession>
<feature type="transmembrane region" description="Helical" evidence="6">
    <location>
        <begin position="347"/>
        <end position="366"/>
    </location>
</feature>
<dbReference type="EMBL" id="NBSH01000009">
    <property type="protein sequence ID" value="ORX36144.1"/>
    <property type="molecule type" value="Genomic_DNA"/>
</dbReference>
<keyword evidence="3 6" id="KW-1133">Transmembrane helix</keyword>
<evidence type="ECO:0000256" key="1">
    <source>
        <dbReference type="ARBA" id="ARBA00004141"/>
    </source>
</evidence>
<dbReference type="PANTHER" id="PTHR11040:SF44">
    <property type="entry name" value="PROTEIN ZNTC-RELATED"/>
    <property type="match status" value="1"/>
</dbReference>
<feature type="transmembrane region" description="Helical" evidence="6">
    <location>
        <begin position="473"/>
        <end position="494"/>
    </location>
</feature>
<organism evidence="8 9">
    <name type="scientific">Kockovaella imperatae</name>
    <dbReference type="NCBI Taxonomy" id="4999"/>
    <lineage>
        <taxon>Eukaryota</taxon>
        <taxon>Fungi</taxon>
        <taxon>Dikarya</taxon>
        <taxon>Basidiomycota</taxon>
        <taxon>Agaricomycotina</taxon>
        <taxon>Tremellomycetes</taxon>
        <taxon>Tremellales</taxon>
        <taxon>Cuniculitremaceae</taxon>
        <taxon>Kockovaella</taxon>
    </lineage>
</organism>
<feature type="signal peptide" evidence="7">
    <location>
        <begin position="1"/>
        <end position="20"/>
    </location>
</feature>
<comment type="subcellular location">
    <subcellularLocation>
        <location evidence="1">Membrane</location>
        <topology evidence="1">Multi-pass membrane protein</topology>
    </subcellularLocation>
</comment>
<proteinExistence type="predicted"/>
<feature type="region of interest" description="Disordered" evidence="5">
    <location>
        <begin position="64"/>
        <end position="92"/>
    </location>
</feature>
<dbReference type="AlphaFoldDB" id="A0A1Y1UF52"/>
<evidence type="ECO:0000256" key="6">
    <source>
        <dbReference type="SAM" id="Phobius"/>
    </source>
</evidence>
<evidence type="ECO:0000256" key="5">
    <source>
        <dbReference type="SAM" id="MobiDB-lite"/>
    </source>
</evidence>
<evidence type="ECO:0000256" key="3">
    <source>
        <dbReference type="ARBA" id="ARBA00022989"/>
    </source>
</evidence>
<feature type="transmembrane region" description="Helical" evidence="6">
    <location>
        <begin position="438"/>
        <end position="461"/>
    </location>
</feature>
<dbReference type="GO" id="GO:0005886">
    <property type="term" value="C:plasma membrane"/>
    <property type="evidence" value="ECO:0007669"/>
    <property type="project" value="TreeGrafter"/>
</dbReference>
<evidence type="ECO:0000256" key="4">
    <source>
        <dbReference type="ARBA" id="ARBA00023136"/>
    </source>
</evidence>
<sequence length="498" mass="52918">MVKASQVLFFTLLSSSGIQAQLVPVPFNPIATSLGPAPTESIGCLIRDGDWSCAAARQTVVSSRVQSTGTSNASPNSASSTSISPPPTESSSCVLHGDHYHCDEDHSDGTPTIGHPSIASSTQSSNCVWHEIHWDCFESPEEADPAHQADELGECIIHVGHTHGDCSAEQLACGVVLLEDYHMPLHIGSIFIVLITSGLGVLIPILTFWFRKGNDGSELDLESGARFGRETGIWGNVFFLARHFGSGIIMSTAFIHLLYHGFVMFANECVGDLLFESTAPAIAMAAAVLTFMLDLVGRRYMHSSGMEDTPQLPGIDKTEILPPANHGIGHGHHFDAALAAERSWQTLLLEAGIIFHSIMIGVTLGASSGDGWTTLLIVIVFHQFFEGSALGVRIALLSWLSKWKTLSMGLAFTVSCTVGIGIGIGVRGSFSQNGKASLLSVGILNSISAGILLYTAFNLLAEDFVNGPLRRAGLFKVVSALAAFFAGLVAMSVLGKWA</sequence>
<dbReference type="Pfam" id="PF02535">
    <property type="entry name" value="Zip"/>
    <property type="match status" value="1"/>
</dbReference>
<evidence type="ECO:0000313" key="8">
    <source>
        <dbReference type="EMBL" id="ORX36144.1"/>
    </source>
</evidence>
<feature type="chain" id="PRO_5012305031" evidence="7">
    <location>
        <begin position="21"/>
        <end position="498"/>
    </location>
</feature>
<dbReference type="GeneID" id="33555320"/>
<feature type="transmembrane region" description="Helical" evidence="6">
    <location>
        <begin position="279"/>
        <end position="296"/>
    </location>
</feature>
<keyword evidence="7" id="KW-0732">Signal</keyword>
<keyword evidence="4 6" id="KW-0472">Membrane</keyword>
<evidence type="ECO:0000256" key="7">
    <source>
        <dbReference type="SAM" id="SignalP"/>
    </source>
</evidence>
<dbReference type="PANTHER" id="PTHR11040">
    <property type="entry name" value="ZINC/IRON TRANSPORTER"/>
    <property type="match status" value="1"/>
</dbReference>
<protein>
    <submittedName>
        <fullName evidence="8">ZIP zinc transporter-domain-containing protein</fullName>
    </submittedName>
</protein>
<gene>
    <name evidence="8" type="ORF">BD324DRAFT_581562</name>
</gene>
<keyword evidence="9" id="KW-1185">Reference proteome</keyword>
<dbReference type="OrthoDB" id="448280at2759"/>
<evidence type="ECO:0000313" key="9">
    <source>
        <dbReference type="Proteomes" id="UP000193218"/>
    </source>
</evidence>
<reference evidence="8 9" key="1">
    <citation type="submission" date="2017-03" db="EMBL/GenBank/DDBJ databases">
        <title>Widespread Adenine N6-methylation of Active Genes in Fungi.</title>
        <authorList>
            <consortium name="DOE Joint Genome Institute"/>
            <person name="Mondo S.J."/>
            <person name="Dannebaum R.O."/>
            <person name="Kuo R.C."/>
            <person name="Louie K.B."/>
            <person name="Bewick A.J."/>
            <person name="Labutti K."/>
            <person name="Haridas S."/>
            <person name="Kuo A."/>
            <person name="Salamov A."/>
            <person name="Ahrendt S.R."/>
            <person name="Lau R."/>
            <person name="Bowen B.P."/>
            <person name="Lipzen A."/>
            <person name="Sullivan W."/>
            <person name="Andreopoulos W.B."/>
            <person name="Clum A."/>
            <person name="Lindquist E."/>
            <person name="Daum C."/>
            <person name="Northen T.R."/>
            <person name="Ramamoorthy G."/>
            <person name="Schmitz R.J."/>
            <person name="Gryganskyi A."/>
            <person name="Culley D."/>
            <person name="Magnuson J."/>
            <person name="James T.Y."/>
            <person name="O'Malley M.A."/>
            <person name="Stajich J.E."/>
            <person name="Spatafora J.W."/>
            <person name="Visel A."/>
            <person name="Grigoriev I.V."/>
        </authorList>
    </citation>
    <scope>NUCLEOTIDE SEQUENCE [LARGE SCALE GENOMIC DNA]</scope>
    <source>
        <strain evidence="8 9">NRRL Y-17943</strain>
    </source>
</reference>
<comment type="caution">
    <text evidence="8">The sequence shown here is derived from an EMBL/GenBank/DDBJ whole genome shotgun (WGS) entry which is preliminary data.</text>
</comment>
<dbReference type="STRING" id="4999.A0A1Y1UF52"/>
<dbReference type="GO" id="GO:0005385">
    <property type="term" value="F:zinc ion transmembrane transporter activity"/>
    <property type="evidence" value="ECO:0007669"/>
    <property type="project" value="TreeGrafter"/>
</dbReference>
<feature type="transmembrane region" description="Helical" evidence="6">
    <location>
        <begin position="231"/>
        <end position="259"/>
    </location>
</feature>